<evidence type="ECO:0000313" key="9">
    <source>
        <dbReference type="EMBL" id="TWP38665.1"/>
    </source>
</evidence>
<dbReference type="AlphaFoldDB" id="A0A563E895"/>
<dbReference type="OrthoDB" id="9815339at2"/>
<dbReference type="Pfam" id="PF16317">
    <property type="entry name" value="Glyco_hydro_99"/>
    <property type="match status" value="1"/>
</dbReference>
<keyword evidence="7 8" id="KW-0472">Membrane</keyword>
<keyword evidence="10" id="KW-1185">Reference proteome</keyword>
<evidence type="ECO:0000256" key="8">
    <source>
        <dbReference type="SAM" id="Phobius"/>
    </source>
</evidence>
<dbReference type="Proteomes" id="UP000320244">
    <property type="component" value="Unassembled WGS sequence"/>
</dbReference>
<reference evidence="9 10" key="2">
    <citation type="submission" date="2019-08" db="EMBL/GenBank/DDBJ databases">
        <title>Jejuicoccus antrihumi gen. nov., sp. nov., a new member of the family Dermacoccaceae isolated from a cave.</title>
        <authorList>
            <person name="Schumann P."/>
            <person name="Kim I.S."/>
        </authorList>
    </citation>
    <scope>NUCLEOTIDE SEQUENCE [LARGE SCALE GENOMIC DNA]</scope>
    <source>
        <strain evidence="9 10">C5-26</strain>
    </source>
</reference>
<accession>A0A563E895</accession>
<evidence type="ECO:0000256" key="1">
    <source>
        <dbReference type="ARBA" id="ARBA00004323"/>
    </source>
</evidence>
<protein>
    <recommendedName>
        <fullName evidence="11">Glycosyl hydrolase</fullName>
    </recommendedName>
</protein>
<keyword evidence="3" id="KW-0378">Hydrolase</keyword>
<gene>
    <name evidence="9" type="ORF">FGL98_02460</name>
</gene>
<sequence length="374" mass="41374">MSGIMRRVGVVLALGVMLLGWGAAAAASAGPRPASVHQPDAPVYAYFYQWFNQDSWRRAKIDYPLAGRYSSEDPKVLRDQITQAQAAGLNGFLTSWKSTPTLNRRLQMLLDDAGPRHFDVGVVYEGLDFERHPLPIATVRRDMVLLVSKWGSQLRSQYFDRPLIIWTGINEYSLADIRSVRQALGDRAFLLASAKSVHDYQQVAGLVDGDAYYWSSANPGTAYTQQRLDAIGTAVHRNHGIWLAPAAAGFDGGPLGHQRVVPREKGQTLTRSFNDAMASRPDAVGVISWNEWSENTYIEPGRRYGSQEIDVLRNILEHHTATVVTHQNSTGTTRDSAPRSMRWTGWAAGWSLLGGTGLAAGWVILRVRSKSGRE</sequence>
<evidence type="ECO:0000256" key="6">
    <source>
        <dbReference type="ARBA" id="ARBA00023034"/>
    </source>
</evidence>
<dbReference type="Gene3D" id="3.20.20.80">
    <property type="entry name" value="Glycosidases"/>
    <property type="match status" value="1"/>
</dbReference>
<organism evidence="9 10">
    <name type="scientific">Leekyejoonella antrihumi</name>
    <dbReference type="NCBI Taxonomy" id="1660198"/>
    <lineage>
        <taxon>Bacteria</taxon>
        <taxon>Bacillati</taxon>
        <taxon>Actinomycetota</taxon>
        <taxon>Actinomycetes</taxon>
        <taxon>Micrococcales</taxon>
        <taxon>Dermacoccaceae</taxon>
        <taxon>Leekyejoonella</taxon>
    </lineage>
</organism>
<keyword evidence="6" id="KW-0333">Golgi apparatus</keyword>
<comment type="caution">
    <text evidence="9">The sequence shown here is derived from an EMBL/GenBank/DDBJ whole genome shotgun (WGS) entry which is preliminary data.</text>
</comment>
<comment type="subcellular location">
    <subcellularLocation>
        <location evidence="1">Golgi apparatus membrane</location>
        <topology evidence="1">Single-pass type II membrane protein</topology>
    </subcellularLocation>
</comment>
<dbReference type="EMBL" id="VCQV01000002">
    <property type="protein sequence ID" value="TWP38665.1"/>
    <property type="molecule type" value="Genomic_DNA"/>
</dbReference>
<evidence type="ECO:0000256" key="4">
    <source>
        <dbReference type="ARBA" id="ARBA00022968"/>
    </source>
</evidence>
<evidence type="ECO:0000256" key="2">
    <source>
        <dbReference type="ARBA" id="ARBA00022692"/>
    </source>
</evidence>
<name>A0A563E895_9MICO</name>
<dbReference type="InterPro" id="IPR026071">
    <property type="entry name" value="Glyco_Hydrolase_99"/>
</dbReference>
<keyword evidence="4" id="KW-0735">Signal-anchor</keyword>
<reference evidence="9 10" key="1">
    <citation type="submission" date="2019-05" db="EMBL/GenBank/DDBJ databases">
        <authorList>
            <person name="Lee S.D."/>
        </authorList>
    </citation>
    <scope>NUCLEOTIDE SEQUENCE [LARGE SCALE GENOMIC DNA]</scope>
    <source>
        <strain evidence="9 10">C5-26</strain>
    </source>
</reference>
<keyword evidence="2 8" id="KW-0812">Transmembrane</keyword>
<evidence type="ECO:0000256" key="3">
    <source>
        <dbReference type="ARBA" id="ARBA00022801"/>
    </source>
</evidence>
<keyword evidence="5 8" id="KW-1133">Transmembrane helix</keyword>
<evidence type="ECO:0008006" key="11">
    <source>
        <dbReference type="Google" id="ProtNLM"/>
    </source>
</evidence>
<dbReference type="GO" id="GO:0004559">
    <property type="term" value="F:alpha-mannosidase activity"/>
    <property type="evidence" value="ECO:0007669"/>
    <property type="project" value="TreeGrafter"/>
</dbReference>
<dbReference type="PANTHER" id="PTHR13572">
    <property type="entry name" value="ENDO-ALPHA-1,2-MANNOSIDASE"/>
    <property type="match status" value="1"/>
</dbReference>
<evidence type="ECO:0000313" key="10">
    <source>
        <dbReference type="Proteomes" id="UP000320244"/>
    </source>
</evidence>
<dbReference type="RefSeq" id="WP_146315068.1">
    <property type="nucleotide sequence ID" value="NZ_VCQV01000002.1"/>
</dbReference>
<proteinExistence type="predicted"/>
<dbReference type="PANTHER" id="PTHR13572:SF4">
    <property type="entry name" value="RE57134P"/>
    <property type="match status" value="1"/>
</dbReference>
<feature type="transmembrane region" description="Helical" evidence="8">
    <location>
        <begin position="343"/>
        <end position="365"/>
    </location>
</feature>
<evidence type="ECO:0000256" key="7">
    <source>
        <dbReference type="ARBA" id="ARBA00023136"/>
    </source>
</evidence>
<evidence type="ECO:0000256" key="5">
    <source>
        <dbReference type="ARBA" id="ARBA00022989"/>
    </source>
</evidence>